<organism evidence="2 3">
    <name type="scientific">Piscinibacter terrae</name>
    <dbReference type="NCBI Taxonomy" id="2496871"/>
    <lineage>
        <taxon>Bacteria</taxon>
        <taxon>Pseudomonadati</taxon>
        <taxon>Pseudomonadota</taxon>
        <taxon>Betaproteobacteria</taxon>
        <taxon>Burkholderiales</taxon>
        <taxon>Sphaerotilaceae</taxon>
        <taxon>Piscinibacter</taxon>
    </lineage>
</organism>
<dbReference type="InterPro" id="IPR010982">
    <property type="entry name" value="Lambda_DNA-bd_dom_sf"/>
</dbReference>
<evidence type="ECO:0000259" key="1">
    <source>
        <dbReference type="PROSITE" id="PS50943"/>
    </source>
</evidence>
<dbReference type="InterPro" id="IPR001387">
    <property type="entry name" value="Cro/C1-type_HTH"/>
</dbReference>
<dbReference type="GO" id="GO:0003677">
    <property type="term" value="F:DNA binding"/>
    <property type="evidence" value="ECO:0007669"/>
    <property type="project" value="InterPro"/>
</dbReference>
<dbReference type="AlphaFoldDB" id="A0A3N7HJU6"/>
<dbReference type="SUPFAM" id="SSF47413">
    <property type="entry name" value="lambda repressor-like DNA-binding domains"/>
    <property type="match status" value="1"/>
</dbReference>
<reference evidence="2 3" key="1">
    <citation type="submission" date="2018-08" db="EMBL/GenBank/DDBJ databases">
        <authorList>
            <person name="Khan S.A."/>
            <person name="Jeon C.O."/>
            <person name="Chun B.H."/>
            <person name="Jeong S.E."/>
        </authorList>
    </citation>
    <scope>NUCLEOTIDE SEQUENCE [LARGE SCALE GENOMIC DNA]</scope>
    <source>
        <strain evidence="2 3">S-16</strain>
    </source>
</reference>
<reference evidence="2 3" key="2">
    <citation type="submission" date="2018-12" db="EMBL/GenBank/DDBJ databases">
        <title>Rhizobacter gummiphilus sp. nov., a rubber-degrading bacterium isolated from the soil of a botanical garden in Japan.</title>
        <authorList>
            <person name="Shunsuke S.S."/>
        </authorList>
    </citation>
    <scope>NUCLEOTIDE SEQUENCE [LARGE SCALE GENOMIC DNA]</scope>
    <source>
        <strain evidence="2 3">S-16</strain>
    </source>
</reference>
<dbReference type="Proteomes" id="UP000267464">
    <property type="component" value="Unassembled WGS sequence"/>
</dbReference>
<dbReference type="CDD" id="cd00093">
    <property type="entry name" value="HTH_XRE"/>
    <property type="match status" value="1"/>
</dbReference>
<dbReference type="SMART" id="SM00530">
    <property type="entry name" value="HTH_XRE"/>
    <property type="match status" value="1"/>
</dbReference>
<dbReference type="PROSITE" id="PS50943">
    <property type="entry name" value="HTH_CROC1"/>
    <property type="match status" value="1"/>
</dbReference>
<protein>
    <submittedName>
        <fullName evidence="2">XRE family transcriptional regulator</fullName>
    </submittedName>
</protein>
<accession>A0A3N7HJU6</accession>
<feature type="domain" description="HTH cro/C1-type" evidence="1">
    <location>
        <begin position="24"/>
        <end position="78"/>
    </location>
</feature>
<proteinExistence type="predicted"/>
<evidence type="ECO:0000313" key="2">
    <source>
        <dbReference type="EMBL" id="RQP21803.1"/>
    </source>
</evidence>
<sequence length="120" mass="12739">MSRVSTPQVPKPEMPYPSLLGQVVKSERGHRGIDQASMAGFLGVSQSAYSRLESGDTTMNVWQLRLCATALGLSVSQLMAKVEVVARQIEGQGIEIVAERRTNPAAALIGLAILAAFLGS</sequence>
<dbReference type="Gene3D" id="1.10.260.40">
    <property type="entry name" value="lambda repressor-like DNA-binding domains"/>
    <property type="match status" value="1"/>
</dbReference>
<gene>
    <name evidence="2" type="ORF">DZC73_25515</name>
</gene>
<evidence type="ECO:0000313" key="3">
    <source>
        <dbReference type="Proteomes" id="UP000267464"/>
    </source>
</evidence>
<comment type="caution">
    <text evidence="2">The sequence shown here is derived from an EMBL/GenBank/DDBJ whole genome shotgun (WGS) entry which is preliminary data.</text>
</comment>
<keyword evidence="3" id="KW-1185">Reference proteome</keyword>
<dbReference type="EMBL" id="QUSW01000009">
    <property type="protein sequence ID" value="RQP21803.1"/>
    <property type="molecule type" value="Genomic_DNA"/>
</dbReference>
<name>A0A3N7HJU6_9BURK</name>
<dbReference type="Pfam" id="PF13560">
    <property type="entry name" value="HTH_31"/>
    <property type="match status" value="1"/>
</dbReference>